<keyword evidence="1" id="KW-0472">Membrane</keyword>
<proteinExistence type="predicted"/>
<evidence type="ECO:0000313" key="3">
    <source>
        <dbReference type="EMBL" id="BBZ78869.1"/>
    </source>
</evidence>
<evidence type="ECO:0000313" key="4">
    <source>
        <dbReference type="Proteomes" id="UP000467249"/>
    </source>
</evidence>
<reference evidence="3 4" key="1">
    <citation type="journal article" date="2019" name="Emerg. Microbes Infect.">
        <title>Comprehensive subspecies identification of 175 nontuberculous mycobacteria species based on 7547 genomic profiles.</title>
        <authorList>
            <person name="Matsumoto Y."/>
            <person name="Kinjo T."/>
            <person name="Motooka D."/>
            <person name="Nabeya D."/>
            <person name="Jung N."/>
            <person name="Uechi K."/>
            <person name="Horii T."/>
            <person name="Iida T."/>
            <person name="Fujita J."/>
            <person name="Nakamura S."/>
        </authorList>
    </citation>
    <scope>NUCLEOTIDE SEQUENCE [LARGE SCALE GENOMIC DNA]</scope>
    <source>
        <strain evidence="3 4">JCM 30275</strain>
    </source>
</reference>
<organism evidence="3 4">
    <name type="scientific">Mycolicibacterium anyangense</name>
    <dbReference type="NCBI Taxonomy" id="1431246"/>
    <lineage>
        <taxon>Bacteria</taxon>
        <taxon>Bacillati</taxon>
        <taxon>Actinomycetota</taxon>
        <taxon>Actinomycetes</taxon>
        <taxon>Mycobacteriales</taxon>
        <taxon>Mycobacteriaceae</taxon>
        <taxon>Mycolicibacterium</taxon>
    </lineage>
</organism>
<dbReference type="EMBL" id="AP022620">
    <property type="protein sequence ID" value="BBZ78869.1"/>
    <property type="molecule type" value="Genomic_DNA"/>
</dbReference>
<evidence type="ECO:0000256" key="1">
    <source>
        <dbReference type="SAM" id="Phobius"/>
    </source>
</evidence>
<keyword evidence="1" id="KW-0812">Transmembrane</keyword>
<name>A0A6N4WCV6_9MYCO</name>
<protein>
    <recommendedName>
        <fullName evidence="2">Mce/MlaD domain-containing protein</fullName>
    </recommendedName>
</protein>
<feature type="transmembrane region" description="Helical" evidence="1">
    <location>
        <begin position="12"/>
        <end position="33"/>
    </location>
</feature>
<keyword evidence="1" id="KW-1133">Transmembrane helix</keyword>
<accession>A0A6N4WCV6</accession>
<dbReference type="AlphaFoldDB" id="A0A6N4WCV6"/>
<dbReference type="GO" id="GO:0005576">
    <property type="term" value="C:extracellular region"/>
    <property type="evidence" value="ECO:0007669"/>
    <property type="project" value="TreeGrafter"/>
</dbReference>
<dbReference type="InterPro" id="IPR052336">
    <property type="entry name" value="MlaD_Phospholipid_Transporter"/>
</dbReference>
<sequence length="323" mass="35863">MQSVKWIHNPLIWGVIALSMLMVTAIVAGYVYIRPPGDRQVVFYTNDAASVRSGDSVRVAGIPVGKITSLSLEQDRIRVQASVDKNTFVGDQSQVDIRMLTIVGGYYVDLIPLGDRPLGENPIPAGRVKTPYNLMRALTDSTKVTQEINPRPIRQSLDQIQAGLSGTNTETLSTVIDAGNALADTIDRQRGQITQILDMSDEYIQALSAYRGRLQELVSKISIIEQTLTVYGKGFGAALAGMGDIGESVLAPLSKFWVNNREEFIQKVRDWQDRFRRWVDNNSRIIPRLRRVRDKIERVLDAQNAKPELLATDLCIPVPGSVC</sequence>
<dbReference type="Proteomes" id="UP000467249">
    <property type="component" value="Chromosome"/>
</dbReference>
<keyword evidence="4" id="KW-1185">Reference proteome</keyword>
<dbReference type="Pfam" id="PF02470">
    <property type="entry name" value="MlaD"/>
    <property type="match status" value="1"/>
</dbReference>
<evidence type="ECO:0000259" key="2">
    <source>
        <dbReference type="Pfam" id="PF02470"/>
    </source>
</evidence>
<gene>
    <name evidence="3" type="ORF">MANY_42060</name>
</gene>
<dbReference type="InterPro" id="IPR003399">
    <property type="entry name" value="Mce/MlaD"/>
</dbReference>
<dbReference type="PANTHER" id="PTHR33371">
    <property type="entry name" value="INTERMEMBRANE PHOSPHOLIPID TRANSPORT SYSTEM BINDING PROTEIN MLAD-RELATED"/>
    <property type="match status" value="1"/>
</dbReference>
<feature type="domain" description="Mce/MlaD" evidence="2">
    <location>
        <begin position="39"/>
        <end position="112"/>
    </location>
</feature>
<dbReference type="PANTHER" id="PTHR33371:SF18">
    <property type="entry name" value="MCE-FAMILY PROTEIN MCE3C"/>
    <property type="match status" value="1"/>
</dbReference>
<dbReference type="KEGG" id="many:MANY_42060"/>